<gene>
    <name evidence="7" type="ORF">PV05_02466</name>
</gene>
<feature type="transmembrane region" description="Helical" evidence="6">
    <location>
        <begin position="316"/>
        <end position="340"/>
    </location>
</feature>
<dbReference type="PANTHER" id="PTHR43791">
    <property type="entry name" value="PERMEASE-RELATED"/>
    <property type="match status" value="1"/>
</dbReference>
<dbReference type="GO" id="GO:0022857">
    <property type="term" value="F:transmembrane transporter activity"/>
    <property type="evidence" value="ECO:0007669"/>
    <property type="project" value="InterPro"/>
</dbReference>
<dbReference type="RefSeq" id="XP_013318494.1">
    <property type="nucleotide sequence ID" value="XM_013463040.1"/>
</dbReference>
<evidence type="ECO:0000256" key="1">
    <source>
        <dbReference type="ARBA" id="ARBA00004141"/>
    </source>
</evidence>
<dbReference type="Proteomes" id="UP000054342">
    <property type="component" value="Unassembled WGS sequence"/>
</dbReference>
<feature type="transmembrane region" description="Helical" evidence="6">
    <location>
        <begin position="144"/>
        <end position="166"/>
    </location>
</feature>
<dbReference type="Pfam" id="PF07690">
    <property type="entry name" value="MFS_1"/>
    <property type="match status" value="1"/>
</dbReference>
<feature type="transmembrane region" description="Helical" evidence="6">
    <location>
        <begin position="435"/>
        <end position="456"/>
    </location>
</feature>
<dbReference type="InterPro" id="IPR036259">
    <property type="entry name" value="MFS_trans_sf"/>
</dbReference>
<evidence type="ECO:0000256" key="6">
    <source>
        <dbReference type="SAM" id="Phobius"/>
    </source>
</evidence>
<dbReference type="SUPFAM" id="SSF103473">
    <property type="entry name" value="MFS general substrate transporter"/>
    <property type="match status" value="1"/>
</dbReference>
<keyword evidence="3 6" id="KW-0812">Transmembrane</keyword>
<feature type="transmembrane region" description="Helical" evidence="6">
    <location>
        <begin position="211"/>
        <end position="234"/>
    </location>
</feature>
<name>A0A0D2ET42_9EURO</name>
<comment type="subcellular location">
    <subcellularLocation>
        <location evidence="1">Membrane</location>
        <topology evidence="1">Multi-pass membrane protein</topology>
    </subcellularLocation>
</comment>
<evidence type="ECO:0000256" key="2">
    <source>
        <dbReference type="ARBA" id="ARBA00022448"/>
    </source>
</evidence>
<accession>A0A0D2ET42</accession>
<evidence type="ECO:0000256" key="5">
    <source>
        <dbReference type="ARBA" id="ARBA00023136"/>
    </source>
</evidence>
<dbReference type="PANTHER" id="PTHR43791:SF47">
    <property type="entry name" value="MAJOR FACILITATOR SUPERFAMILY (MFS) PROFILE DOMAIN-CONTAINING PROTEIN-RELATED"/>
    <property type="match status" value="1"/>
</dbReference>
<organism evidence="7 8">
    <name type="scientific">Exophiala xenobiotica</name>
    <dbReference type="NCBI Taxonomy" id="348802"/>
    <lineage>
        <taxon>Eukaryota</taxon>
        <taxon>Fungi</taxon>
        <taxon>Dikarya</taxon>
        <taxon>Ascomycota</taxon>
        <taxon>Pezizomycotina</taxon>
        <taxon>Eurotiomycetes</taxon>
        <taxon>Chaetothyriomycetidae</taxon>
        <taxon>Chaetothyriales</taxon>
        <taxon>Herpotrichiellaceae</taxon>
        <taxon>Exophiala</taxon>
    </lineage>
</organism>
<protein>
    <recommendedName>
        <fullName evidence="9">Major facilitator superfamily (MFS) profile domain-containing protein</fullName>
    </recommendedName>
</protein>
<dbReference type="Gene3D" id="1.20.1250.20">
    <property type="entry name" value="MFS general substrate transporter like domains"/>
    <property type="match status" value="2"/>
</dbReference>
<dbReference type="InterPro" id="IPR011701">
    <property type="entry name" value="MFS"/>
</dbReference>
<dbReference type="GO" id="GO:0016020">
    <property type="term" value="C:membrane"/>
    <property type="evidence" value="ECO:0007669"/>
    <property type="project" value="UniProtKB-SubCell"/>
</dbReference>
<feature type="transmembrane region" description="Helical" evidence="6">
    <location>
        <begin position="89"/>
        <end position="111"/>
    </location>
</feature>
<sequence>MDIADKSIQPMHLEEVGADMTGSKVREHGEEQNRFSPKEIRHIRRRIDYRLVPALGMLFAISLMDRSNISAAAIAGMRVDLELLSGYRYSLITLSFFITYVIVQAPMTIVCRKAGPRFFLPGVCILWGGLIIGFGFVGKWTTLVALRLILGCLEAGYFPGCIYLLSTWYTRYETNQRYSWFYLISVVAGAFAGVLAYGLMQMDGLAGIEGWRWIFIMEGVITCLIAGLGMVVLVQFPDQERQSPSPAFLKAEELEWVITRLQEDRLDVEAEPFAWRRFFKPAKDIEIWCFAFMQFCMTTTSYAYTFYLPIILRDTLHFSIGASQCLVCPPYVAAAVLMLCTAWYGDKHHVRGPLLIMNCIIALIGLPIAGFARNPWARYVGVFLAVAAVNSNVPLIMTYQVSRFPNLARTTPATFEALTKMRWKANNIRGQWKRAFCSATLTGIAGVGGVSGALVFRTQDGPEYVPGLIAVMTCCGCAIVTCLFLMWYLKHANKKADRGEILINDLAGFRYTI</sequence>
<feature type="transmembrane region" description="Helical" evidence="6">
    <location>
        <begin position="468"/>
        <end position="489"/>
    </location>
</feature>
<evidence type="ECO:0000256" key="4">
    <source>
        <dbReference type="ARBA" id="ARBA00022989"/>
    </source>
</evidence>
<evidence type="ECO:0000313" key="7">
    <source>
        <dbReference type="EMBL" id="KIW57910.1"/>
    </source>
</evidence>
<dbReference type="GeneID" id="25324374"/>
<feature type="transmembrane region" description="Helical" evidence="6">
    <location>
        <begin position="51"/>
        <end position="77"/>
    </location>
</feature>
<reference evidence="7 8" key="1">
    <citation type="submission" date="2015-01" db="EMBL/GenBank/DDBJ databases">
        <title>The Genome Sequence of Exophiala xenobiotica CBS118157.</title>
        <authorList>
            <consortium name="The Broad Institute Genomics Platform"/>
            <person name="Cuomo C."/>
            <person name="de Hoog S."/>
            <person name="Gorbushina A."/>
            <person name="Stielow B."/>
            <person name="Teixiera M."/>
            <person name="Abouelleil A."/>
            <person name="Chapman S.B."/>
            <person name="Priest M."/>
            <person name="Young S.K."/>
            <person name="Wortman J."/>
            <person name="Nusbaum C."/>
            <person name="Birren B."/>
        </authorList>
    </citation>
    <scope>NUCLEOTIDE SEQUENCE [LARGE SCALE GENOMIC DNA]</scope>
    <source>
        <strain evidence="7 8">CBS 118157</strain>
    </source>
</reference>
<keyword evidence="5 6" id="KW-0472">Membrane</keyword>
<dbReference type="FunFam" id="1.20.1250.20:FF:000018">
    <property type="entry name" value="MFS transporter permease"/>
    <property type="match status" value="1"/>
</dbReference>
<dbReference type="AlphaFoldDB" id="A0A0D2ET42"/>
<dbReference type="HOGENOM" id="CLU_001265_0_1_1"/>
<feature type="transmembrane region" description="Helical" evidence="6">
    <location>
        <begin position="352"/>
        <end position="370"/>
    </location>
</feature>
<feature type="transmembrane region" description="Helical" evidence="6">
    <location>
        <begin position="178"/>
        <end position="199"/>
    </location>
</feature>
<evidence type="ECO:0000313" key="8">
    <source>
        <dbReference type="Proteomes" id="UP000054342"/>
    </source>
</evidence>
<feature type="transmembrane region" description="Helical" evidence="6">
    <location>
        <begin position="285"/>
        <end position="304"/>
    </location>
</feature>
<dbReference type="EMBL" id="KN847318">
    <property type="protein sequence ID" value="KIW57910.1"/>
    <property type="molecule type" value="Genomic_DNA"/>
</dbReference>
<feature type="transmembrane region" description="Helical" evidence="6">
    <location>
        <begin position="376"/>
        <end position="399"/>
    </location>
</feature>
<dbReference type="OrthoDB" id="3639251at2759"/>
<proteinExistence type="predicted"/>
<keyword evidence="8" id="KW-1185">Reference proteome</keyword>
<evidence type="ECO:0000256" key="3">
    <source>
        <dbReference type="ARBA" id="ARBA00022692"/>
    </source>
</evidence>
<feature type="transmembrane region" description="Helical" evidence="6">
    <location>
        <begin position="118"/>
        <end position="138"/>
    </location>
</feature>
<keyword evidence="2" id="KW-0813">Transport</keyword>
<keyword evidence="4 6" id="KW-1133">Transmembrane helix</keyword>
<evidence type="ECO:0008006" key="9">
    <source>
        <dbReference type="Google" id="ProtNLM"/>
    </source>
</evidence>